<gene>
    <name evidence="2" type="ORF">DWY69_06380</name>
    <name evidence="1" type="ORF">DXC51_01860</name>
</gene>
<reference evidence="2 4" key="1">
    <citation type="submission" date="2018-08" db="EMBL/GenBank/DDBJ databases">
        <title>A genome reference for cultivated species of the human gut microbiota.</title>
        <authorList>
            <person name="Zou Y."/>
            <person name="Xue W."/>
            <person name="Luo G."/>
        </authorList>
    </citation>
    <scope>NUCLEOTIDE SEQUENCE [LARGE SCALE GENOMIC DNA]</scope>
    <source>
        <strain evidence="2 4">AF26-4BH</strain>
        <strain evidence="1">TF05-5AC</strain>
    </source>
</reference>
<dbReference type="EMBL" id="QVLU01000004">
    <property type="protein sequence ID" value="RGE73104.1"/>
    <property type="molecule type" value="Genomic_DNA"/>
</dbReference>
<accession>A0A3E3J193</accession>
<evidence type="ECO:0000313" key="4">
    <source>
        <dbReference type="Proteomes" id="UP000261166"/>
    </source>
</evidence>
<dbReference type="OrthoDB" id="2536002at2"/>
<dbReference type="EMBL" id="QVLV01000001">
    <property type="protein sequence ID" value="RGE65094.1"/>
    <property type="molecule type" value="Genomic_DNA"/>
</dbReference>
<name>A0A3E3J193_9FIRM</name>
<dbReference type="Proteomes" id="UP000260812">
    <property type="component" value="Unassembled WGS sequence"/>
</dbReference>
<evidence type="ECO:0000313" key="1">
    <source>
        <dbReference type="EMBL" id="RGE65094.1"/>
    </source>
</evidence>
<evidence type="ECO:0000313" key="2">
    <source>
        <dbReference type="EMBL" id="RGE73104.1"/>
    </source>
</evidence>
<dbReference type="Proteomes" id="UP000261166">
    <property type="component" value="Unassembled WGS sequence"/>
</dbReference>
<dbReference type="SUPFAM" id="SSF52266">
    <property type="entry name" value="SGNH hydrolase"/>
    <property type="match status" value="1"/>
</dbReference>
<dbReference type="GO" id="GO:0016787">
    <property type="term" value="F:hydrolase activity"/>
    <property type="evidence" value="ECO:0007669"/>
    <property type="project" value="UniProtKB-KW"/>
</dbReference>
<keyword evidence="3" id="KW-1185">Reference proteome</keyword>
<dbReference type="InterPro" id="IPR036514">
    <property type="entry name" value="SGNH_hydro_sf"/>
</dbReference>
<protein>
    <submittedName>
        <fullName evidence="2">SGNH/GDSL hydrolase family protein</fullName>
    </submittedName>
</protein>
<organism evidence="2 4">
    <name type="scientific">Eisenbergiella massiliensis</name>
    <dbReference type="NCBI Taxonomy" id="1720294"/>
    <lineage>
        <taxon>Bacteria</taxon>
        <taxon>Bacillati</taxon>
        <taxon>Bacillota</taxon>
        <taxon>Clostridia</taxon>
        <taxon>Lachnospirales</taxon>
        <taxon>Lachnospiraceae</taxon>
        <taxon>Eisenbergiella</taxon>
    </lineage>
</organism>
<evidence type="ECO:0000313" key="3">
    <source>
        <dbReference type="Proteomes" id="UP000260812"/>
    </source>
</evidence>
<dbReference type="RefSeq" id="WP_025488226.1">
    <property type="nucleotide sequence ID" value="NZ_CALBAU010000304.1"/>
</dbReference>
<sequence>MIFDQMEFHNVEAMVWEEDGYKMSRLPRDVAKQLDQGIRDNTSFLSTGVEVRFRLTGEEVKLHLRADPDEEAQTVLIYYGSFQGGWQYSAKALRETETVISVKYPEELEKLEAIARQARLPFSPRMVRVLLPYGTCRYLGREGNTEPPCKSDAPEKCYLAYGSSITHGGMALMTPWTYPFQVAHKFGVDYMNQGYAGSAFMEKPMAEYIVSRKDWTFASVEMGINMLKKPLSDAAYEKRIEEFMGILAADGRPVFVTDIFTHNGDMQERTELFREIVRKHAEGTKLIYTPGKQLLSNPEYISADMTHPTGEGLSQIAERWSEIMRQIPYLAANP</sequence>
<dbReference type="Gene3D" id="3.40.50.1110">
    <property type="entry name" value="SGNH hydrolase"/>
    <property type="match status" value="1"/>
</dbReference>
<dbReference type="GeneID" id="97985658"/>
<comment type="caution">
    <text evidence="2">The sequence shown here is derived from an EMBL/GenBank/DDBJ whole genome shotgun (WGS) entry which is preliminary data.</text>
</comment>
<proteinExistence type="predicted"/>
<keyword evidence="2" id="KW-0378">Hydrolase</keyword>
<dbReference type="AlphaFoldDB" id="A0A3E3J193"/>